<dbReference type="EMBL" id="UYJE01008850">
    <property type="protein sequence ID" value="VDI67908.1"/>
    <property type="molecule type" value="Genomic_DNA"/>
</dbReference>
<sequence length="158" mass="18515">MLPIEEMTKTFQSSGLLESLQNSLEGMKNIIDNIVQDRQKNLTKIKEQRQNIYDVLKRLRKRINSHLDKLEKETIKQLCNAECDMNIKIDGVLKELHEKSERIAVLQTNISYLQNHASDLQSFIGSKKLEEKIECEETYIQSLTEDDRLKQFSLKYAQ</sequence>
<protein>
    <submittedName>
        <fullName evidence="2">Uncharacterized protein</fullName>
    </submittedName>
</protein>
<evidence type="ECO:0000313" key="2">
    <source>
        <dbReference type="EMBL" id="VDI67908.1"/>
    </source>
</evidence>
<organism evidence="2 3">
    <name type="scientific">Mytilus galloprovincialis</name>
    <name type="common">Mediterranean mussel</name>
    <dbReference type="NCBI Taxonomy" id="29158"/>
    <lineage>
        <taxon>Eukaryota</taxon>
        <taxon>Metazoa</taxon>
        <taxon>Spiralia</taxon>
        <taxon>Lophotrochozoa</taxon>
        <taxon>Mollusca</taxon>
        <taxon>Bivalvia</taxon>
        <taxon>Autobranchia</taxon>
        <taxon>Pteriomorphia</taxon>
        <taxon>Mytilida</taxon>
        <taxon>Mytiloidea</taxon>
        <taxon>Mytilidae</taxon>
        <taxon>Mytilinae</taxon>
        <taxon>Mytilus</taxon>
    </lineage>
</organism>
<accession>A0A8B6GRV0</accession>
<proteinExistence type="predicted"/>
<name>A0A8B6GRV0_MYTGA</name>
<dbReference type="OrthoDB" id="10371767at2759"/>
<dbReference type="AlphaFoldDB" id="A0A8B6GRV0"/>
<evidence type="ECO:0000256" key="1">
    <source>
        <dbReference type="SAM" id="Coils"/>
    </source>
</evidence>
<feature type="non-terminal residue" evidence="2">
    <location>
        <position position="158"/>
    </location>
</feature>
<keyword evidence="1" id="KW-0175">Coiled coil</keyword>
<dbReference type="Proteomes" id="UP000596742">
    <property type="component" value="Unassembled WGS sequence"/>
</dbReference>
<feature type="coiled-coil region" evidence="1">
    <location>
        <begin position="17"/>
        <end position="76"/>
    </location>
</feature>
<keyword evidence="3" id="KW-1185">Reference proteome</keyword>
<comment type="caution">
    <text evidence="2">The sequence shown here is derived from an EMBL/GenBank/DDBJ whole genome shotgun (WGS) entry which is preliminary data.</text>
</comment>
<reference evidence="2" key="1">
    <citation type="submission" date="2018-11" db="EMBL/GenBank/DDBJ databases">
        <authorList>
            <person name="Alioto T."/>
            <person name="Alioto T."/>
        </authorList>
    </citation>
    <scope>NUCLEOTIDE SEQUENCE</scope>
</reference>
<evidence type="ECO:0000313" key="3">
    <source>
        <dbReference type="Proteomes" id="UP000596742"/>
    </source>
</evidence>
<gene>
    <name evidence="2" type="ORF">MGAL_10B087792</name>
</gene>